<organism evidence="2 3">
    <name type="scientific">Cognatilysobacter lacus</name>
    <dbReference type="NCBI Taxonomy" id="1643323"/>
    <lineage>
        <taxon>Bacteria</taxon>
        <taxon>Pseudomonadati</taxon>
        <taxon>Pseudomonadota</taxon>
        <taxon>Gammaproteobacteria</taxon>
        <taxon>Lysobacterales</taxon>
        <taxon>Lysobacteraceae</taxon>
        <taxon>Cognatilysobacter</taxon>
    </lineage>
</organism>
<feature type="signal peptide" evidence="1">
    <location>
        <begin position="1"/>
        <end position="25"/>
    </location>
</feature>
<sequence>MSPAVTRRRPFAALVLLAFAPAASAREVTVECAASVNGVAYYSDVFQYELGDKDDTQFGEIWNSPQERDFAEHLRRNYGATGKETVSCNVAEDGQRKESSRFEFNGVAVRKVQTGYVPKAR</sequence>
<dbReference type="Proteomes" id="UP000323164">
    <property type="component" value="Unassembled WGS sequence"/>
</dbReference>
<keyword evidence="3" id="KW-1185">Reference proteome</keyword>
<evidence type="ECO:0000313" key="2">
    <source>
        <dbReference type="EMBL" id="TZF89790.1"/>
    </source>
</evidence>
<dbReference type="AlphaFoldDB" id="A0A5D8Z567"/>
<feature type="chain" id="PRO_5022705770" evidence="1">
    <location>
        <begin position="26"/>
        <end position="121"/>
    </location>
</feature>
<evidence type="ECO:0000256" key="1">
    <source>
        <dbReference type="SAM" id="SignalP"/>
    </source>
</evidence>
<evidence type="ECO:0000313" key="3">
    <source>
        <dbReference type="Proteomes" id="UP000323164"/>
    </source>
</evidence>
<dbReference type="RefSeq" id="WP_149352807.1">
    <property type="nucleotide sequence ID" value="NZ_VTRV01000070.1"/>
</dbReference>
<name>A0A5D8Z567_9GAMM</name>
<keyword evidence="1" id="KW-0732">Signal</keyword>
<comment type="caution">
    <text evidence="2">The sequence shown here is derived from an EMBL/GenBank/DDBJ whole genome shotgun (WGS) entry which is preliminary data.</text>
</comment>
<gene>
    <name evidence="2" type="ORF">FW784_07915</name>
</gene>
<reference evidence="2 3" key="1">
    <citation type="submission" date="2019-08" db="EMBL/GenBank/DDBJ databases">
        <title>Draft genome sequence of Lysobacter sp. UKS-15.</title>
        <authorList>
            <person name="Im W.-T."/>
        </authorList>
    </citation>
    <scope>NUCLEOTIDE SEQUENCE [LARGE SCALE GENOMIC DNA]</scope>
    <source>
        <strain evidence="2 3">UKS-15</strain>
    </source>
</reference>
<dbReference type="EMBL" id="VTRV01000070">
    <property type="protein sequence ID" value="TZF89790.1"/>
    <property type="molecule type" value="Genomic_DNA"/>
</dbReference>
<accession>A0A5D8Z567</accession>
<dbReference type="OrthoDB" id="6025634at2"/>
<proteinExistence type="predicted"/>
<protein>
    <submittedName>
        <fullName evidence="2">Uncharacterized protein</fullName>
    </submittedName>
</protein>